<proteinExistence type="predicted"/>
<dbReference type="InterPro" id="IPR006441">
    <property type="entry name" value="Phage_P2_GpN"/>
</dbReference>
<dbReference type="NCBIfam" id="TIGR01551">
    <property type="entry name" value="major_capsid_P2"/>
    <property type="match status" value="1"/>
</dbReference>
<dbReference type="Pfam" id="PF05125">
    <property type="entry name" value="Phage_cap_P2"/>
    <property type="match status" value="1"/>
</dbReference>
<reference evidence="1 2" key="2">
    <citation type="journal article" date="2016" name="Genome Announc.">
        <title>Complete Genome Sequence of the Highly Virulent Aeromonas schubertii Strain WL1483, Isolated from Diseased Snakehead Fish (Channa argus) in China.</title>
        <authorList>
            <person name="Liu L."/>
            <person name="Li N."/>
            <person name="Zhang D."/>
            <person name="Fu X."/>
            <person name="Shi C."/>
            <person name="Lin Q."/>
            <person name="Hao G."/>
        </authorList>
    </citation>
    <scope>NUCLEOTIDE SEQUENCE [LARGE SCALE GENOMIC DNA]</scope>
    <source>
        <strain evidence="1 2">WL1483</strain>
    </source>
</reference>
<dbReference type="Proteomes" id="UP000058114">
    <property type="component" value="Chromosome"/>
</dbReference>
<dbReference type="PATRIC" id="fig|652.5.peg.3829"/>
<protein>
    <submittedName>
        <fullName evidence="1">Oxidoreductase</fullName>
    </submittedName>
</protein>
<dbReference type="KEGG" id="asr:WL1483_2282"/>
<sequence length="354" mass="38687">MSQTLTTHAMAALQTYCSQLAQAYNIPEAALSKQFSVTGPVESNLRQALLDSLEFLKLITVLDVDQIKGQVVQVGVGALYTGRKAGGRFKRAIGVGGNTYELTETDSCAQLPWSTLCTWANAGGDGEFMRLVNEFTNKAFALDMLRVGWNGVSAEPTTDAEKHPLGQDVNTGWHQLARAWNDGSQIVKAEVGKKIHFDPDGRGHYRTLDEMASDLINTTIDPLFQQDPRLVVLVGTDLVAAAQAKLYSEATKPSEQIAAQMLAKSIAGRKAYIPPFFPGRRMVVTTLDNLHIYTQRGTRKRKADDNQDAKAFENQYWRMEGYAIGEYKAYGGFEEADIELGADPDAPVTASTGG</sequence>
<reference evidence="2" key="1">
    <citation type="submission" date="2015-10" db="EMBL/GenBank/DDBJ databases">
        <title>Complete Genome Sequence of Aeromonas schubertii strain WL1483.</title>
        <authorList>
            <person name="Liu L."/>
        </authorList>
    </citation>
    <scope>NUCLEOTIDE SEQUENCE [LARGE SCALE GENOMIC DNA]</scope>
    <source>
        <strain evidence="2">WL1483</strain>
    </source>
</reference>
<evidence type="ECO:0000313" key="1">
    <source>
        <dbReference type="EMBL" id="ALP41701.1"/>
    </source>
</evidence>
<evidence type="ECO:0000313" key="2">
    <source>
        <dbReference type="Proteomes" id="UP000058114"/>
    </source>
</evidence>
<organism evidence="1 2">
    <name type="scientific">Aeromonas schubertii</name>
    <dbReference type="NCBI Taxonomy" id="652"/>
    <lineage>
        <taxon>Bacteria</taxon>
        <taxon>Pseudomonadati</taxon>
        <taxon>Pseudomonadota</taxon>
        <taxon>Gammaproteobacteria</taxon>
        <taxon>Aeromonadales</taxon>
        <taxon>Aeromonadaceae</taxon>
        <taxon>Aeromonas</taxon>
    </lineage>
</organism>
<gene>
    <name evidence="1" type="ORF">WL1483_2282</name>
</gene>
<accession>A0A0S2SJ48</accession>
<dbReference type="EMBL" id="CP013067">
    <property type="protein sequence ID" value="ALP41701.1"/>
    <property type="molecule type" value="Genomic_DNA"/>
</dbReference>
<name>A0A0S2SJ48_9GAMM</name>
<dbReference type="AlphaFoldDB" id="A0A0S2SJ48"/>
<dbReference type="RefSeq" id="WP_060587481.1">
    <property type="nucleotide sequence ID" value="NZ_CP013067.1"/>
</dbReference>